<dbReference type="GO" id="GO:0005737">
    <property type="term" value="C:cytoplasm"/>
    <property type="evidence" value="ECO:0007669"/>
    <property type="project" value="UniProtKB-ARBA"/>
</dbReference>
<evidence type="ECO:0000256" key="6">
    <source>
        <dbReference type="SAM" id="Phobius"/>
    </source>
</evidence>
<feature type="transmembrane region" description="Helical" evidence="6">
    <location>
        <begin position="83"/>
        <end position="101"/>
    </location>
</feature>
<evidence type="ECO:0000256" key="2">
    <source>
        <dbReference type="ARBA" id="ARBA00008707"/>
    </source>
</evidence>
<protein>
    <submittedName>
        <fullName evidence="7">Uncharacterized protein</fullName>
    </submittedName>
</protein>
<keyword evidence="5 6" id="KW-0472">Membrane</keyword>
<keyword evidence="3 6" id="KW-0812">Transmembrane</keyword>
<keyword evidence="8" id="KW-1185">Reference proteome</keyword>
<gene>
    <name evidence="7" type="ORF">Cni_G25834</name>
</gene>
<evidence type="ECO:0000256" key="3">
    <source>
        <dbReference type="ARBA" id="ARBA00022692"/>
    </source>
</evidence>
<dbReference type="GO" id="GO:0010256">
    <property type="term" value="P:endomembrane system organization"/>
    <property type="evidence" value="ECO:0007669"/>
    <property type="project" value="TreeGrafter"/>
</dbReference>
<dbReference type="EMBL" id="CP136897">
    <property type="protein sequence ID" value="WOL17045.1"/>
    <property type="molecule type" value="Genomic_DNA"/>
</dbReference>
<dbReference type="GO" id="GO:0016020">
    <property type="term" value="C:membrane"/>
    <property type="evidence" value="ECO:0007669"/>
    <property type="project" value="UniProtKB-SubCell"/>
</dbReference>
<feature type="transmembrane region" description="Helical" evidence="6">
    <location>
        <begin position="144"/>
        <end position="163"/>
    </location>
</feature>
<feature type="transmembrane region" description="Helical" evidence="6">
    <location>
        <begin position="183"/>
        <end position="201"/>
    </location>
</feature>
<dbReference type="Pfam" id="PF05078">
    <property type="entry name" value="DUF679"/>
    <property type="match status" value="1"/>
</dbReference>
<dbReference type="Proteomes" id="UP001327560">
    <property type="component" value="Chromosome 8"/>
</dbReference>
<evidence type="ECO:0000313" key="8">
    <source>
        <dbReference type="Proteomes" id="UP001327560"/>
    </source>
</evidence>
<keyword evidence="4 6" id="KW-1133">Transmembrane helix</keyword>
<dbReference type="InterPro" id="IPR007770">
    <property type="entry name" value="DMP"/>
</dbReference>
<evidence type="ECO:0000256" key="4">
    <source>
        <dbReference type="ARBA" id="ARBA00022989"/>
    </source>
</evidence>
<proteinExistence type="inferred from homology"/>
<dbReference type="PANTHER" id="PTHR31621:SF0">
    <property type="entry name" value="PROTEIN DMP6"/>
    <property type="match status" value="1"/>
</dbReference>
<reference evidence="7 8" key="1">
    <citation type="submission" date="2023-10" db="EMBL/GenBank/DDBJ databases">
        <title>Chromosome-scale genome assembly provides insights into flower coloration mechanisms of Canna indica.</title>
        <authorList>
            <person name="Li C."/>
        </authorList>
    </citation>
    <scope>NUCLEOTIDE SEQUENCE [LARGE SCALE GENOMIC DNA]</scope>
    <source>
        <tissue evidence="7">Flower</tissue>
    </source>
</reference>
<accession>A0AAQ3KYL4</accession>
<evidence type="ECO:0000256" key="5">
    <source>
        <dbReference type="ARBA" id="ARBA00023136"/>
    </source>
</evidence>
<dbReference type="PANTHER" id="PTHR31621">
    <property type="entry name" value="PROTEIN DMP3"/>
    <property type="match status" value="1"/>
</dbReference>
<name>A0AAQ3KYL4_9LILI</name>
<comment type="subcellular location">
    <subcellularLocation>
        <location evidence="1">Membrane</location>
        <topology evidence="1">Multi-pass membrane protein</topology>
    </subcellularLocation>
</comment>
<sequence>MASTIAAADVNDEAQPLLAQDPSAGNSGDDNDAQTSLVQKAISQTFKSTAHLANLLPTGTVLAFQLLSPVFSNGGRCAPADRLMTAGLLALCSLSCFVLSFTDSFRDGAGRVRYGIATRDGLWVIDGAGSTLPPDAAAGYRLRFIDFVHAFMSVLVFAAVALFDRNVVACFYPVPSPETKQVLTSLPVGIGVICSMMFVTFPTTRHGIGFPVSPQ</sequence>
<organism evidence="7 8">
    <name type="scientific">Canna indica</name>
    <name type="common">Indian-shot</name>
    <dbReference type="NCBI Taxonomy" id="4628"/>
    <lineage>
        <taxon>Eukaryota</taxon>
        <taxon>Viridiplantae</taxon>
        <taxon>Streptophyta</taxon>
        <taxon>Embryophyta</taxon>
        <taxon>Tracheophyta</taxon>
        <taxon>Spermatophyta</taxon>
        <taxon>Magnoliopsida</taxon>
        <taxon>Liliopsida</taxon>
        <taxon>Zingiberales</taxon>
        <taxon>Cannaceae</taxon>
        <taxon>Canna</taxon>
    </lineage>
</organism>
<evidence type="ECO:0000313" key="7">
    <source>
        <dbReference type="EMBL" id="WOL17045.1"/>
    </source>
</evidence>
<dbReference type="AlphaFoldDB" id="A0AAQ3KYL4"/>
<comment type="similarity">
    <text evidence="2">Belongs to the plant DMP1 protein family.</text>
</comment>
<evidence type="ECO:0000256" key="1">
    <source>
        <dbReference type="ARBA" id="ARBA00004141"/>
    </source>
</evidence>